<evidence type="ECO:0000313" key="4">
    <source>
        <dbReference type="Proteomes" id="UP001164929"/>
    </source>
</evidence>
<comment type="caution">
    <text evidence="3">The sequence shown here is derived from an EMBL/GenBank/DDBJ whole genome shotgun (WGS) entry which is preliminary data.</text>
</comment>
<dbReference type="InterPro" id="IPR039614">
    <property type="entry name" value="PMI1-like"/>
</dbReference>
<dbReference type="EMBL" id="JAQIZT010000018">
    <property type="protein sequence ID" value="KAJ6957577.1"/>
    <property type="molecule type" value="Genomic_DNA"/>
</dbReference>
<name>A0AAD6LBD5_9ROSI</name>
<dbReference type="Proteomes" id="UP001164929">
    <property type="component" value="Chromosome 18"/>
</dbReference>
<sequence length="220" mass="24805">MVLSKVGSRNGDGHVSSNSGNLHRHELEDGKAHIGCQEFNICFFLNVHSIEGLPPSFNGINLSVHWKTKDVVFRTRSAKVLKGMDEFDETLMHKCSIYGVDKGKQWVDACDTIIATESGGTGEGEKYWNWHNSEELDTLSDHRQQLKPTFHSEFEFDLDDRGDEYDNIKFSVAEQGIEMSEMEQMESEQDVIQTSDGSAIETINVDEIIKDADIALDEET</sequence>
<protein>
    <recommendedName>
        <fullName evidence="2">C2 NT-type domain-containing protein</fullName>
    </recommendedName>
</protein>
<feature type="domain" description="C2 NT-type" evidence="2">
    <location>
        <begin position="38"/>
        <end position="105"/>
    </location>
</feature>
<evidence type="ECO:0000256" key="1">
    <source>
        <dbReference type="SAM" id="MobiDB-lite"/>
    </source>
</evidence>
<accession>A0AAD6LBD5</accession>
<organism evidence="3 4">
    <name type="scientific">Populus alba x Populus x berolinensis</name>
    <dbReference type="NCBI Taxonomy" id="444605"/>
    <lineage>
        <taxon>Eukaryota</taxon>
        <taxon>Viridiplantae</taxon>
        <taxon>Streptophyta</taxon>
        <taxon>Embryophyta</taxon>
        <taxon>Tracheophyta</taxon>
        <taxon>Spermatophyta</taxon>
        <taxon>Magnoliopsida</taxon>
        <taxon>eudicotyledons</taxon>
        <taxon>Gunneridae</taxon>
        <taxon>Pentapetalae</taxon>
        <taxon>rosids</taxon>
        <taxon>fabids</taxon>
        <taxon>Malpighiales</taxon>
        <taxon>Salicaceae</taxon>
        <taxon>Saliceae</taxon>
        <taxon>Populus</taxon>
    </lineage>
</organism>
<gene>
    <name evidence="3" type="ORF">NC653_039516</name>
</gene>
<dbReference type="PANTHER" id="PTHR33414:SF10">
    <property type="entry name" value="PROTEIN PLASTID MOVEMENT IMPAIRED 1-RELATED 2"/>
    <property type="match status" value="1"/>
</dbReference>
<dbReference type="AlphaFoldDB" id="A0AAD6LBD5"/>
<dbReference type="Pfam" id="PF10358">
    <property type="entry name" value="NT-C2"/>
    <property type="match status" value="1"/>
</dbReference>
<reference evidence="3 4" key="1">
    <citation type="journal article" date="2023" name="Mol. Ecol. Resour.">
        <title>Chromosome-level genome assembly of a triploid poplar Populus alba 'Berolinensis'.</title>
        <authorList>
            <person name="Chen S."/>
            <person name="Yu Y."/>
            <person name="Wang X."/>
            <person name="Wang S."/>
            <person name="Zhang T."/>
            <person name="Zhou Y."/>
            <person name="He R."/>
            <person name="Meng N."/>
            <person name="Wang Y."/>
            <person name="Liu W."/>
            <person name="Liu Z."/>
            <person name="Liu J."/>
            <person name="Guo Q."/>
            <person name="Huang H."/>
            <person name="Sederoff R.R."/>
            <person name="Wang G."/>
            <person name="Qu G."/>
            <person name="Chen S."/>
        </authorList>
    </citation>
    <scope>NUCLEOTIDE SEQUENCE [LARGE SCALE GENOMIC DNA]</scope>
    <source>
        <strain evidence="3">SC-2020</strain>
    </source>
</reference>
<evidence type="ECO:0000259" key="2">
    <source>
        <dbReference type="Pfam" id="PF10358"/>
    </source>
</evidence>
<evidence type="ECO:0000313" key="3">
    <source>
        <dbReference type="EMBL" id="KAJ6957577.1"/>
    </source>
</evidence>
<dbReference type="PANTHER" id="PTHR33414">
    <property type="entry name" value="PROTEIN PLASTID MOVEMENT IMPAIRED 1-RELATED 1"/>
    <property type="match status" value="1"/>
</dbReference>
<keyword evidence="4" id="KW-1185">Reference proteome</keyword>
<feature type="region of interest" description="Disordered" evidence="1">
    <location>
        <begin position="1"/>
        <end position="23"/>
    </location>
</feature>
<proteinExistence type="predicted"/>
<dbReference type="InterPro" id="IPR019448">
    <property type="entry name" value="NT-C2"/>
</dbReference>